<dbReference type="PROSITE" id="PS50600">
    <property type="entry name" value="ULP_PROTEASE"/>
    <property type="match status" value="1"/>
</dbReference>
<evidence type="ECO:0000256" key="4">
    <source>
        <dbReference type="ARBA" id="ARBA00022807"/>
    </source>
</evidence>
<dbReference type="Proteomes" id="UP000812966">
    <property type="component" value="Unassembled WGS sequence"/>
</dbReference>
<sequence>MPTVSSHPSRSPCLVSPDHSTCSAAAPPAQGTSPTPVPAAPKPARSTTPTAPPPTLPGYDYPDSDLQVVHNSLLRSIREANKQPAPRVDAARQIQWELPSIPAAIASTAGQSEAQDSSSALPPLPDHDHAGRAYLPPSALFGAMASSIVREWAHRLITGCFEPESNATTLSTHELCPTPDVLRPPVWYQTTPSAIRIPGNPPIYKYFRTGKWLNDQAIDAYLTLIHWRQSTFHQLDNGLVPVFIHSTQPSPFIAKRHATGLNQSPPMAKWFQRANLDPFDYQFHALPWNVDNRHWFAVIVDIPSKHIAILDSLSGLHARDAESIPAEQDVSGDPAALLARNVFQAVGTWLSELHLIFRGEALRPNEWDCLVPPVPQQKDSSSCGIFMLQHIEAICRIHDLGAVSRQPLISPNRPVMALELAQQRLLKRVPADKY</sequence>
<feature type="compositionally biased region" description="Polar residues" evidence="5">
    <location>
        <begin position="108"/>
        <end position="120"/>
    </location>
</feature>
<evidence type="ECO:0000256" key="1">
    <source>
        <dbReference type="ARBA" id="ARBA00005234"/>
    </source>
</evidence>
<evidence type="ECO:0000256" key="2">
    <source>
        <dbReference type="ARBA" id="ARBA00022670"/>
    </source>
</evidence>
<evidence type="ECO:0000313" key="7">
    <source>
        <dbReference type="EMBL" id="KAG7527682.1"/>
    </source>
</evidence>
<evidence type="ECO:0000256" key="5">
    <source>
        <dbReference type="SAM" id="MobiDB-lite"/>
    </source>
</evidence>
<proteinExistence type="inferred from homology"/>
<dbReference type="InterPro" id="IPR038765">
    <property type="entry name" value="Papain-like_cys_pep_sf"/>
</dbReference>
<dbReference type="GO" id="GO:0005634">
    <property type="term" value="C:nucleus"/>
    <property type="evidence" value="ECO:0007669"/>
    <property type="project" value="TreeGrafter"/>
</dbReference>
<dbReference type="GO" id="GO:0016929">
    <property type="term" value="F:deSUMOylase activity"/>
    <property type="evidence" value="ECO:0007669"/>
    <property type="project" value="TreeGrafter"/>
</dbReference>
<dbReference type="AlphaFoldDB" id="A0A8K0JEW7"/>
<comment type="caution">
    <text evidence="7">The sequence shown here is derived from an EMBL/GenBank/DDBJ whole genome shotgun (WGS) entry which is preliminary data.</text>
</comment>
<keyword evidence="8" id="KW-1185">Reference proteome</keyword>
<comment type="similarity">
    <text evidence="1">Belongs to the peptidase C48 family.</text>
</comment>
<keyword evidence="2" id="KW-0645">Protease</keyword>
<evidence type="ECO:0000313" key="8">
    <source>
        <dbReference type="Proteomes" id="UP000812966"/>
    </source>
</evidence>
<feature type="domain" description="Ubiquitin-like protease family profile" evidence="6">
    <location>
        <begin position="193"/>
        <end position="394"/>
    </location>
</feature>
<evidence type="ECO:0000256" key="3">
    <source>
        <dbReference type="ARBA" id="ARBA00022801"/>
    </source>
</evidence>
<dbReference type="InterPro" id="IPR003653">
    <property type="entry name" value="Peptidase_C48_C"/>
</dbReference>
<accession>A0A8K0JEW7</accession>
<dbReference type="GO" id="GO:0006508">
    <property type="term" value="P:proteolysis"/>
    <property type="evidence" value="ECO:0007669"/>
    <property type="project" value="UniProtKB-KW"/>
</dbReference>
<protein>
    <recommendedName>
        <fullName evidence="6">Ubiquitin-like protease family profile domain-containing protein</fullName>
    </recommendedName>
</protein>
<reference evidence="7" key="1">
    <citation type="submission" date="2020-04" db="EMBL/GenBank/DDBJ databases">
        <title>Analysis of mating type loci in Filobasidium floriforme.</title>
        <authorList>
            <person name="Nowrousian M."/>
        </authorList>
    </citation>
    <scope>NUCLEOTIDE SEQUENCE</scope>
    <source>
        <strain evidence="7">CBS 6242</strain>
    </source>
</reference>
<evidence type="ECO:0000259" key="6">
    <source>
        <dbReference type="PROSITE" id="PS50600"/>
    </source>
</evidence>
<name>A0A8K0JEW7_9TREE</name>
<dbReference type="SUPFAM" id="SSF54001">
    <property type="entry name" value="Cysteine proteinases"/>
    <property type="match status" value="1"/>
</dbReference>
<keyword evidence="3" id="KW-0378">Hydrolase</keyword>
<dbReference type="EMBL" id="JABELV010000245">
    <property type="protein sequence ID" value="KAG7527682.1"/>
    <property type="molecule type" value="Genomic_DNA"/>
</dbReference>
<feature type="region of interest" description="Disordered" evidence="5">
    <location>
        <begin position="107"/>
        <end position="129"/>
    </location>
</feature>
<dbReference type="Gene3D" id="3.40.395.10">
    <property type="entry name" value="Adenoviral Proteinase, Chain A"/>
    <property type="match status" value="1"/>
</dbReference>
<feature type="region of interest" description="Disordered" evidence="5">
    <location>
        <begin position="1"/>
        <end position="64"/>
    </location>
</feature>
<dbReference type="GO" id="GO:0016926">
    <property type="term" value="P:protein desumoylation"/>
    <property type="evidence" value="ECO:0007669"/>
    <property type="project" value="TreeGrafter"/>
</dbReference>
<dbReference type="PANTHER" id="PTHR12606">
    <property type="entry name" value="SENTRIN/SUMO-SPECIFIC PROTEASE"/>
    <property type="match status" value="1"/>
</dbReference>
<gene>
    <name evidence="7" type="ORF">FFLO_06698</name>
</gene>
<organism evidence="7 8">
    <name type="scientific">Filobasidium floriforme</name>
    <dbReference type="NCBI Taxonomy" id="5210"/>
    <lineage>
        <taxon>Eukaryota</taxon>
        <taxon>Fungi</taxon>
        <taxon>Dikarya</taxon>
        <taxon>Basidiomycota</taxon>
        <taxon>Agaricomycotina</taxon>
        <taxon>Tremellomycetes</taxon>
        <taxon>Filobasidiales</taxon>
        <taxon>Filobasidiaceae</taxon>
        <taxon>Filobasidium</taxon>
    </lineage>
</organism>
<dbReference type="PANTHER" id="PTHR12606:SF141">
    <property type="entry name" value="GH15225P-RELATED"/>
    <property type="match status" value="1"/>
</dbReference>
<keyword evidence="4" id="KW-0788">Thiol protease</keyword>
<dbReference type="Pfam" id="PF02902">
    <property type="entry name" value="Peptidase_C48"/>
    <property type="match status" value="1"/>
</dbReference>